<dbReference type="SUPFAM" id="SSF56349">
    <property type="entry name" value="DNA breaking-rejoining enzymes"/>
    <property type="match status" value="1"/>
</dbReference>
<organism evidence="6 7">
    <name type="scientific">Marinobacterium maritimum</name>
    <dbReference type="NCBI Taxonomy" id="500162"/>
    <lineage>
        <taxon>Bacteria</taxon>
        <taxon>Pseudomonadati</taxon>
        <taxon>Pseudomonadota</taxon>
        <taxon>Gammaproteobacteria</taxon>
        <taxon>Oceanospirillales</taxon>
        <taxon>Oceanospirillaceae</taxon>
        <taxon>Marinobacterium</taxon>
    </lineage>
</organism>
<dbReference type="CDD" id="cd01184">
    <property type="entry name" value="INT_C_like_1"/>
    <property type="match status" value="1"/>
</dbReference>
<evidence type="ECO:0000256" key="2">
    <source>
        <dbReference type="ARBA" id="ARBA00022908"/>
    </source>
</evidence>
<evidence type="ECO:0000259" key="5">
    <source>
        <dbReference type="PROSITE" id="PS51898"/>
    </source>
</evidence>
<dbReference type="InterPro" id="IPR011010">
    <property type="entry name" value="DNA_brk_join_enz"/>
</dbReference>
<keyword evidence="4" id="KW-0233">DNA recombination</keyword>
<dbReference type="Proteomes" id="UP001499915">
    <property type="component" value="Unassembled WGS sequence"/>
</dbReference>
<protein>
    <recommendedName>
        <fullName evidence="5">Tyr recombinase domain-containing protein</fullName>
    </recommendedName>
</protein>
<dbReference type="InterPro" id="IPR050090">
    <property type="entry name" value="Tyrosine_recombinase_XerCD"/>
</dbReference>
<evidence type="ECO:0000256" key="3">
    <source>
        <dbReference type="ARBA" id="ARBA00023125"/>
    </source>
</evidence>
<reference evidence="7" key="1">
    <citation type="journal article" date="2019" name="Int. J. Syst. Evol. Microbiol.">
        <title>The Global Catalogue of Microorganisms (GCM) 10K type strain sequencing project: providing services to taxonomists for standard genome sequencing and annotation.</title>
        <authorList>
            <consortium name="The Broad Institute Genomics Platform"/>
            <consortium name="The Broad Institute Genome Sequencing Center for Infectious Disease"/>
            <person name="Wu L."/>
            <person name="Ma J."/>
        </authorList>
    </citation>
    <scope>NUCLEOTIDE SEQUENCE [LARGE SCALE GENOMIC DNA]</scope>
    <source>
        <strain evidence="7">JCM 15134</strain>
    </source>
</reference>
<name>A0ABP3TEV5_9GAMM</name>
<gene>
    <name evidence="6" type="ORF">GCM10009104_25650</name>
</gene>
<dbReference type="EMBL" id="BAAAET010000003">
    <property type="protein sequence ID" value="GAA0696505.1"/>
    <property type="molecule type" value="Genomic_DNA"/>
</dbReference>
<dbReference type="PROSITE" id="PS51898">
    <property type="entry name" value="TYR_RECOMBINASE"/>
    <property type="match status" value="1"/>
</dbReference>
<proteinExistence type="inferred from homology"/>
<evidence type="ECO:0000256" key="4">
    <source>
        <dbReference type="ARBA" id="ARBA00023172"/>
    </source>
</evidence>
<keyword evidence="3" id="KW-0238">DNA-binding</keyword>
<comment type="similarity">
    <text evidence="1">Belongs to the 'phage' integrase family.</text>
</comment>
<evidence type="ECO:0000313" key="6">
    <source>
        <dbReference type="EMBL" id="GAA0696505.1"/>
    </source>
</evidence>
<comment type="caution">
    <text evidence="6">The sequence shown here is derived from an EMBL/GenBank/DDBJ whole genome shotgun (WGS) entry which is preliminary data.</text>
</comment>
<dbReference type="InterPro" id="IPR010998">
    <property type="entry name" value="Integrase_recombinase_N"/>
</dbReference>
<dbReference type="PANTHER" id="PTHR30349">
    <property type="entry name" value="PHAGE INTEGRASE-RELATED"/>
    <property type="match status" value="1"/>
</dbReference>
<keyword evidence="2" id="KW-0229">DNA integration</keyword>
<keyword evidence="7" id="KW-1185">Reference proteome</keyword>
<dbReference type="PANTHER" id="PTHR30349:SF41">
    <property type="entry name" value="INTEGRASE_RECOMBINASE PROTEIN MJ0367-RELATED"/>
    <property type="match status" value="1"/>
</dbReference>
<accession>A0ABP3TEV5</accession>
<dbReference type="Gene3D" id="1.10.150.130">
    <property type="match status" value="1"/>
</dbReference>
<dbReference type="Gene3D" id="1.10.443.10">
    <property type="entry name" value="Intergrase catalytic core"/>
    <property type="match status" value="1"/>
</dbReference>
<feature type="domain" description="Tyr recombinase" evidence="5">
    <location>
        <begin position="268"/>
        <end position="462"/>
    </location>
</feature>
<dbReference type="InterPro" id="IPR013762">
    <property type="entry name" value="Integrase-like_cat_sf"/>
</dbReference>
<dbReference type="Pfam" id="PF00589">
    <property type="entry name" value="Phage_integrase"/>
    <property type="match status" value="1"/>
</dbReference>
<sequence length="481" mass="55065">MTESKQELVSIAKQWASDWYHDLIEHDLCRGPLTREEAETHEEIISDWLSEARERYALNKLDKAASTARTLIDGNIDEDDISFKLLCQEITKQTIAVYERLHAKVSSGAVMPDTLHPEDTSAAISATKKKPQPKRLVSSVYKEYAAEKIKLGEWSRQRTQNENDLSLRMFTELVGDLDIAQIDKEHGRAFKEKLLRYPAQREKLAALKDLPIDAILEGEQAYETISIRTAHNRFVKVTAFLNWATSNGYIESNPLSGMGIKINKNKKDSRKPFSESDLKSIFSSPVFTQGKHKHDYYYWLPLIGLYTGARIEEICQMNLHDIREDNGTLCFHITDEGEHQQLKNASSRRVVPVHPKLLDLGLLRYIEQRRAAGAVMLLPSLEKVSERYSHNPVKWFGRFKKQLGITDTAKTFHSFRHSFIDHLRAAHAPDYAIKEIVGHTDESATHAVYGSRNAKPLKPVIESIFWDNAVVSVMPFRRLER</sequence>
<dbReference type="InterPro" id="IPR002104">
    <property type="entry name" value="Integrase_catalytic"/>
</dbReference>
<dbReference type="RefSeq" id="WP_343806541.1">
    <property type="nucleotide sequence ID" value="NZ_BAAAET010000003.1"/>
</dbReference>
<evidence type="ECO:0000256" key="1">
    <source>
        <dbReference type="ARBA" id="ARBA00008857"/>
    </source>
</evidence>
<evidence type="ECO:0000313" key="7">
    <source>
        <dbReference type="Proteomes" id="UP001499915"/>
    </source>
</evidence>